<dbReference type="EnsemblPlants" id="TuG1812G0300002386.01.T01">
    <property type="protein sequence ID" value="TuG1812G0300002386.01.T01"/>
    <property type="gene ID" value="TuG1812G0300002386.01"/>
</dbReference>
<dbReference type="AlphaFoldDB" id="A0A8R7TUP8"/>
<sequence length="124" mass="12863">MELAPCAGSASCRHAAAGAPLELHGLRHLQPLPTSRSESSTPGPPSPQRRHVGAVPSHRSPESLRRRCLLSNASSIPCFPASKEPGALTAPGPASPRPTRLAFCSPTSLTGSRPHGEPLVHVCS</sequence>
<dbReference type="Gramene" id="TuG1812G0300002386.01.T01">
    <property type="protein sequence ID" value="TuG1812G0300002386.01.T01"/>
    <property type="gene ID" value="TuG1812G0300002386.01"/>
</dbReference>
<reference evidence="3" key="1">
    <citation type="journal article" date="2013" name="Nature">
        <title>Draft genome of the wheat A-genome progenitor Triticum urartu.</title>
        <authorList>
            <person name="Ling H.Q."/>
            <person name="Zhao S."/>
            <person name="Liu D."/>
            <person name="Wang J."/>
            <person name="Sun H."/>
            <person name="Zhang C."/>
            <person name="Fan H."/>
            <person name="Li D."/>
            <person name="Dong L."/>
            <person name="Tao Y."/>
            <person name="Gao C."/>
            <person name="Wu H."/>
            <person name="Li Y."/>
            <person name="Cui Y."/>
            <person name="Guo X."/>
            <person name="Zheng S."/>
            <person name="Wang B."/>
            <person name="Yu K."/>
            <person name="Liang Q."/>
            <person name="Yang W."/>
            <person name="Lou X."/>
            <person name="Chen J."/>
            <person name="Feng M."/>
            <person name="Jian J."/>
            <person name="Zhang X."/>
            <person name="Luo G."/>
            <person name="Jiang Y."/>
            <person name="Liu J."/>
            <person name="Wang Z."/>
            <person name="Sha Y."/>
            <person name="Zhang B."/>
            <person name="Wu H."/>
            <person name="Tang D."/>
            <person name="Shen Q."/>
            <person name="Xue P."/>
            <person name="Zou S."/>
            <person name="Wang X."/>
            <person name="Liu X."/>
            <person name="Wang F."/>
            <person name="Yang Y."/>
            <person name="An X."/>
            <person name="Dong Z."/>
            <person name="Zhang K."/>
            <person name="Zhang X."/>
            <person name="Luo M.C."/>
            <person name="Dvorak J."/>
            <person name="Tong Y."/>
            <person name="Wang J."/>
            <person name="Yang H."/>
            <person name="Li Z."/>
            <person name="Wang D."/>
            <person name="Zhang A."/>
            <person name="Wang J."/>
        </authorList>
    </citation>
    <scope>NUCLEOTIDE SEQUENCE</scope>
    <source>
        <strain evidence="3">cv. G1812</strain>
    </source>
</reference>
<dbReference type="Proteomes" id="UP000015106">
    <property type="component" value="Chromosome 3"/>
</dbReference>
<accession>A0A8R7TUP8</accession>
<protein>
    <submittedName>
        <fullName evidence="2">Uncharacterized protein</fullName>
    </submittedName>
</protein>
<feature type="region of interest" description="Disordered" evidence="1">
    <location>
        <begin position="23"/>
        <end position="64"/>
    </location>
</feature>
<evidence type="ECO:0000256" key="1">
    <source>
        <dbReference type="SAM" id="MobiDB-lite"/>
    </source>
</evidence>
<reference evidence="2" key="2">
    <citation type="submission" date="2018-03" db="EMBL/GenBank/DDBJ databases">
        <title>The Triticum urartu genome reveals the dynamic nature of wheat genome evolution.</title>
        <authorList>
            <person name="Ling H."/>
            <person name="Ma B."/>
            <person name="Shi X."/>
            <person name="Liu H."/>
            <person name="Dong L."/>
            <person name="Sun H."/>
            <person name="Cao Y."/>
            <person name="Gao Q."/>
            <person name="Zheng S."/>
            <person name="Li Y."/>
            <person name="Yu Y."/>
            <person name="Du H."/>
            <person name="Qi M."/>
            <person name="Li Y."/>
            <person name="Yu H."/>
            <person name="Cui Y."/>
            <person name="Wang N."/>
            <person name="Chen C."/>
            <person name="Wu H."/>
            <person name="Zhao Y."/>
            <person name="Zhang J."/>
            <person name="Li Y."/>
            <person name="Zhou W."/>
            <person name="Zhang B."/>
            <person name="Hu W."/>
            <person name="Eijk M."/>
            <person name="Tang J."/>
            <person name="Witsenboer H."/>
            <person name="Zhao S."/>
            <person name="Li Z."/>
            <person name="Zhang A."/>
            <person name="Wang D."/>
            <person name="Liang C."/>
        </authorList>
    </citation>
    <scope>NUCLEOTIDE SEQUENCE [LARGE SCALE GENOMIC DNA]</scope>
    <source>
        <strain evidence="2">cv. G1812</strain>
    </source>
</reference>
<keyword evidence="3" id="KW-1185">Reference proteome</keyword>
<feature type="region of interest" description="Disordered" evidence="1">
    <location>
        <begin position="82"/>
        <end position="124"/>
    </location>
</feature>
<feature type="compositionally biased region" description="Polar residues" evidence="1">
    <location>
        <begin position="32"/>
        <end position="41"/>
    </location>
</feature>
<reference evidence="2" key="3">
    <citation type="submission" date="2022-06" db="UniProtKB">
        <authorList>
            <consortium name="EnsemblPlants"/>
        </authorList>
    </citation>
    <scope>IDENTIFICATION</scope>
</reference>
<name>A0A8R7TUP8_TRIUA</name>
<evidence type="ECO:0000313" key="2">
    <source>
        <dbReference type="EnsemblPlants" id="TuG1812G0300002386.01.T01"/>
    </source>
</evidence>
<evidence type="ECO:0000313" key="3">
    <source>
        <dbReference type="Proteomes" id="UP000015106"/>
    </source>
</evidence>
<proteinExistence type="predicted"/>
<organism evidence="2 3">
    <name type="scientific">Triticum urartu</name>
    <name type="common">Red wild einkorn</name>
    <name type="synonym">Crithodium urartu</name>
    <dbReference type="NCBI Taxonomy" id="4572"/>
    <lineage>
        <taxon>Eukaryota</taxon>
        <taxon>Viridiplantae</taxon>
        <taxon>Streptophyta</taxon>
        <taxon>Embryophyta</taxon>
        <taxon>Tracheophyta</taxon>
        <taxon>Spermatophyta</taxon>
        <taxon>Magnoliopsida</taxon>
        <taxon>Liliopsida</taxon>
        <taxon>Poales</taxon>
        <taxon>Poaceae</taxon>
        <taxon>BOP clade</taxon>
        <taxon>Pooideae</taxon>
        <taxon>Triticodae</taxon>
        <taxon>Triticeae</taxon>
        <taxon>Triticinae</taxon>
        <taxon>Triticum</taxon>
    </lineage>
</organism>